<comment type="subunit">
    <text evidence="12">Interacts with the Sec translocase complex via SecD. Specifically interacts with transmembrane segments of nascent integral membrane proteins during membrane integration.</text>
</comment>
<comment type="caution">
    <text evidence="19">The sequence shown here is derived from an EMBL/GenBank/DDBJ whole genome shotgun (WGS) entry which is preliminary data.</text>
</comment>
<evidence type="ECO:0000313" key="20">
    <source>
        <dbReference type="Proteomes" id="UP001157160"/>
    </source>
</evidence>
<comment type="subcellular location">
    <subcellularLocation>
        <location evidence="1">Cell membrane</location>
        <topology evidence="1">Multi-pass membrane protein</topology>
    </subcellularLocation>
    <subcellularLocation>
        <location evidence="16">Membrane</location>
        <topology evidence="16">Multi-pass membrane protein</topology>
    </subcellularLocation>
</comment>
<evidence type="ECO:0000256" key="16">
    <source>
        <dbReference type="RuleBase" id="RU003945"/>
    </source>
</evidence>
<feature type="transmembrane region" description="Helical" evidence="17">
    <location>
        <begin position="155"/>
        <end position="175"/>
    </location>
</feature>
<evidence type="ECO:0000256" key="3">
    <source>
        <dbReference type="ARBA" id="ARBA00015325"/>
    </source>
</evidence>
<dbReference type="GO" id="GO:0015031">
    <property type="term" value="P:protein transport"/>
    <property type="evidence" value="ECO:0007669"/>
    <property type="project" value="UniProtKB-KW"/>
</dbReference>
<evidence type="ECO:0000256" key="10">
    <source>
        <dbReference type="ARBA" id="ARBA00023186"/>
    </source>
</evidence>
<evidence type="ECO:0000256" key="12">
    <source>
        <dbReference type="ARBA" id="ARBA00026028"/>
    </source>
</evidence>
<feature type="transmembrane region" description="Helical" evidence="17">
    <location>
        <begin position="102"/>
        <end position="122"/>
    </location>
</feature>
<keyword evidence="4" id="KW-0813">Transport</keyword>
<evidence type="ECO:0000256" key="1">
    <source>
        <dbReference type="ARBA" id="ARBA00004651"/>
    </source>
</evidence>
<feature type="domain" description="Membrane insertase YidC/Oxa/ALB C-terminal" evidence="18">
    <location>
        <begin position="38"/>
        <end position="233"/>
    </location>
</feature>
<name>A0AA37UD99_9MICO</name>
<dbReference type="GO" id="GO:0032977">
    <property type="term" value="F:membrane insertase activity"/>
    <property type="evidence" value="ECO:0007669"/>
    <property type="project" value="InterPro"/>
</dbReference>
<feature type="transmembrane region" description="Helical" evidence="17">
    <location>
        <begin position="196"/>
        <end position="221"/>
    </location>
</feature>
<evidence type="ECO:0000256" key="4">
    <source>
        <dbReference type="ARBA" id="ARBA00022448"/>
    </source>
</evidence>
<evidence type="ECO:0000256" key="14">
    <source>
        <dbReference type="ARBA" id="ARBA00033245"/>
    </source>
</evidence>
<evidence type="ECO:0000256" key="15">
    <source>
        <dbReference type="ARBA" id="ARBA00033342"/>
    </source>
</evidence>
<evidence type="ECO:0000256" key="7">
    <source>
        <dbReference type="ARBA" id="ARBA00022927"/>
    </source>
</evidence>
<dbReference type="EMBL" id="BSUL01000001">
    <property type="protein sequence ID" value="GMA27173.1"/>
    <property type="molecule type" value="Genomic_DNA"/>
</dbReference>
<reference evidence="19 20" key="1">
    <citation type="journal article" date="2014" name="Int. J. Syst. Evol. Microbiol.">
        <title>Complete genome sequence of Corynebacterium casei LMG S-19264T (=DSM 44701T), isolated from a smear-ripened cheese.</title>
        <authorList>
            <consortium name="US DOE Joint Genome Institute (JGI-PGF)"/>
            <person name="Walter F."/>
            <person name="Albersmeier A."/>
            <person name="Kalinowski J."/>
            <person name="Ruckert C."/>
        </authorList>
    </citation>
    <scope>NUCLEOTIDE SEQUENCE [LARGE SCALE GENOMIC DNA]</scope>
    <source>
        <strain evidence="19 20">NBRC 112289</strain>
    </source>
</reference>
<dbReference type="InterPro" id="IPR001708">
    <property type="entry name" value="YidC/ALB3/OXA1/COX18"/>
</dbReference>
<evidence type="ECO:0000256" key="9">
    <source>
        <dbReference type="ARBA" id="ARBA00023136"/>
    </source>
</evidence>
<evidence type="ECO:0000256" key="8">
    <source>
        <dbReference type="ARBA" id="ARBA00022989"/>
    </source>
</evidence>
<keyword evidence="8 17" id="KW-1133">Transmembrane helix</keyword>
<evidence type="ECO:0000256" key="11">
    <source>
        <dbReference type="ARBA" id="ARBA00025034"/>
    </source>
</evidence>
<dbReference type="PANTHER" id="PTHR12428">
    <property type="entry name" value="OXA1"/>
    <property type="match status" value="1"/>
</dbReference>
<dbReference type="GO" id="GO:0005886">
    <property type="term" value="C:plasma membrane"/>
    <property type="evidence" value="ECO:0007669"/>
    <property type="project" value="UniProtKB-SubCell"/>
</dbReference>
<dbReference type="PANTHER" id="PTHR12428:SF65">
    <property type="entry name" value="CYTOCHROME C OXIDASE ASSEMBLY PROTEIN COX18, MITOCHONDRIAL"/>
    <property type="match status" value="1"/>
</dbReference>
<keyword evidence="5" id="KW-1003">Cell membrane</keyword>
<comment type="similarity">
    <text evidence="2">Belongs to the OXA1/ALB3/YidC family. Type 1 subfamily.</text>
</comment>
<organism evidence="19 20">
    <name type="scientific">Arenivirga flava</name>
    <dbReference type="NCBI Taxonomy" id="1930060"/>
    <lineage>
        <taxon>Bacteria</taxon>
        <taxon>Bacillati</taxon>
        <taxon>Actinomycetota</taxon>
        <taxon>Actinomycetes</taxon>
        <taxon>Micrococcales</taxon>
        <taxon>Microbacteriaceae</taxon>
        <taxon>Arenivirga</taxon>
    </lineage>
</organism>
<keyword evidence="7" id="KW-0653">Protein transport</keyword>
<evidence type="ECO:0000256" key="6">
    <source>
        <dbReference type="ARBA" id="ARBA00022692"/>
    </source>
</evidence>
<dbReference type="Pfam" id="PF02096">
    <property type="entry name" value="60KD_IMP"/>
    <property type="match status" value="1"/>
</dbReference>
<dbReference type="InterPro" id="IPR028055">
    <property type="entry name" value="YidC/Oxa/ALB_C"/>
</dbReference>
<sequence>MNLYDLAPVAALLEGASVLLTVLTVLLDPLAGPAAAALVVVLATLGVRLALTPLTRSQVRAELHRERLAPQLRALQRRYAKRPEVLQHKTLELYREHGTSPFAGMLPALAQSPVLLVVYGVFTHPIIGGEPNALLGQSFAGVELGGTLLGDPSGWLPHALLLVAIAGVAALHRLVALRRMADAVASGAPESGLQRALTWMPFAVIVVAAIVPLAAALYLTVGTAFTLGERLMWRRVLRGRGGTVIEPVAAG</sequence>
<dbReference type="InterPro" id="IPR047196">
    <property type="entry name" value="YidC_ALB_C"/>
</dbReference>
<dbReference type="CDD" id="cd20070">
    <property type="entry name" value="5TM_YidC_Alb3"/>
    <property type="match status" value="1"/>
</dbReference>
<dbReference type="RefSeq" id="WP_284229545.1">
    <property type="nucleotide sequence ID" value="NZ_BSUL01000001.1"/>
</dbReference>
<evidence type="ECO:0000256" key="5">
    <source>
        <dbReference type="ARBA" id="ARBA00022475"/>
    </source>
</evidence>
<protein>
    <recommendedName>
        <fullName evidence="3">Membrane protein insertase YidC</fullName>
    </recommendedName>
    <alternativeName>
        <fullName evidence="15">Foldase YidC</fullName>
    </alternativeName>
    <alternativeName>
        <fullName evidence="14">Membrane integrase YidC</fullName>
    </alternativeName>
    <alternativeName>
        <fullName evidence="13">Membrane protein YidC</fullName>
    </alternativeName>
</protein>
<dbReference type="AlphaFoldDB" id="A0AA37UD99"/>
<gene>
    <name evidence="19" type="ORF">GCM10025874_04260</name>
</gene>
<comment type="function">
    <text evidence="11">Required for the insertion and/or proper folding and/or complex formation of integral membrane proteins into the membrane. Involved in integration of membrane proteins that insert both dependently and independently of the Sec translocase complex, as well as at least some lipoproteins. Aids folding of multispanning membrane proteins.</text>
</comment>
<accession>A0AA37UD99</accession>
<evidence type="ECO:0000259" key="18">
    <source>
        <dbReference type="Pfam" id="PF02096"/>
    </source>
</evidence>
<evidence type="ECO:0000256" key="17">
    <source>
        <dbReference type="SAM" id="Phobius"/>
    </source>
</evidence>
<dbReference type="Proteomes" id="UP001157160">
    <property type="component" value="Unassembled WGS sequence"/>
</dbReference>
<evidence type="ECO:0000256" key="2">
    <source>
        <dbReference type="ARBA" id="ARBA00010527"/>
    </source>
</evidence>
<keyword evidence="9 17" id="KW-0472">Membrane</keyword>
<keyword evidence="20" id="KW-1185">Reference proteome</keyword>
<dbReference type="NCBIfam" id="TIGR03592">
    <property type="entry name" value="yidC_oxa1_cterm"/>
    <property type="match status" value="1"/>
</dbReference>
<keyword evidence="6 16" id="KW-0812">Transmembrane</keyword>
<evidence type="ECO:0000256" key="13">
    <source>
        <dbReference type="ARBA" id="ARBA00031538"/>
    </source>
</evidence>
<keyword evidence="10" id="KW-0143">Chaperone</keyword>
<feature type="transmembrane region" description="Helical" evidence="17">
    <location>
        <begin position="33"/>
        <end position="51"/>
    </location>
</feature>
<dbReference type="GO" id="GO:0051205">
    <property type="term" value="P:protein insertion into membrane"/>
    <property type="evidence" value="ECO:0007669"/>
    <property type="project" value="TreeGrafter"/>
</dbReference>
<proteinExistence type="inferred from homology"/>
<evidence type="ECO:0000313" key="19">
    <source>
        <dbReference type="EMBL" id="GMA27173.1"/>
    </source>
</evidence>
<feature type="transmembrane region" description="Helical" evidence="17">
    <location>
        <begin position="7"/>
        <end position="27"/>
    </location>
</feature>